<dbReference type="EMBL" id="JAAMPC010000053">
    <property type="protein sequence ID" value="KAG2244820.1"/>
    <property type="molecule type" value="Genomic_DNA"/>
</dbReference>
<evidence type="ECO:0000313" key="2">
    <source>
        <dbReference type="Proteomes" id="UP000886595"/>
    </source>
</evidence>
<dbReference type="AlphaFoldDB" id="A0A8X7P5A7"/>
<protein>
    <recommendedName>
        <fullName evidence="3">FBD domain-containing protein</fullName>
    </recommendedName>
</protein>
<comment type="caution">
    <text evidence="1">The sequence shown here is derived from an EMBL/GenBank/DDBJ whole genome shotgun (WGS) entry which is preliminary data.</text>
</comment>
<name>A0A8X7P5A7_BRACI</name>
<evidence type="ECO:0008006" key="3">
    <source>
        <dbReference type="Google" id="ProtNLM"/>
    </source>
</evidence>
<reference evidence="1 2" key="1">
    <citation type="submission" date="2020-02" db="EMBL/GenBank/DDBJ databases">
        <authorList>
            <person name="Ma Q."/>
            <person name="Huang Y."/>
            <person name="Song X."/>
            <person name="Pei D."/>
        </authorList>
    </citation>
    <scope>NUCLEOTIDE SEQUENCE [LARGE SCALE GENOMIC DNA]</scope>
    <source>
        <strain evidence="1">Sxm20200214</strain>
        <tissue evidence="1">Leaf</tissue>
    </source>
</reference>
<proteinExistence type="predicted"/>
<accession>A0A8X7P5A7</accession>
<keyword evidence="2" id="KW-1185">Reference proteome</keyword>
<dbReference type="Proteomes" id="UP000886595">
    <property type="component" value="Unassembled WGS sequence"/>
</dbReference>
<organism evidence="1 2">
    <name type="scientific">Brassica carinata</name>
    <name type="common">Ethiopian mustard</name>
    <name type="synonym">Abyssinian cabbage</name>
    <dbReference type="NCBI Taxonomy" id="52824"/>
    <lineage>
        <taxon>Eukaryota</taxon>
        <taxon>Viridiplantae</taxon>
        <taxon>Streptophyta</taxon>
        <taxon>Embryophyta</taxon>
        <taxon>Tracheophyta</taxon>
        <taxon>Spermatophyta</taxon>
        <taxon>Magnoliopsida</taxon>
        <taxon>eudicotyledons</taxon>
        <taxon>Gunneridae</taxon>
        <taxon>Pentapetalae</taxon>
        <taxon>rosids</taxon>
        <taxon>malvids</taxon>
        <taxon>Brassicales</taxon>
        <taxon>Brassicaceae</taxon>
        <taxon>Brassiceae</taxon>
        <taxon>Brassica</taxon>
    </lineage>
</organism>
<evidence type="ECO:0000313" key="1">
    <source>
        <dbReference type="EMBL" id="KAG2244820.1"/>
    </source>
</evidence>
<gene>
    <name evidence="1" type="ORF">Bca52824_093339</name>
</gene>
<sequence length="148" mass="16861">MPCLEDASIDVKFFSDMDKSKTYLSAVRSLVLHTTDQVLLPFSTVKFSRLIKLRIYPDRSDWLEALLLLLKKAPKLKDLLVDYAFNTDVIPSSWNQPSSIAGCLSSHLEFFLNLSGPYLENQNLSIEELRDIPRASTFVEMIIVFDDA</sequence>